<evidence type="ECO:0000256" key="2">
    <source>
        <dbReference type="SAM" id="MobiDB-lite"/>
    </source>
</evidence>
<evidence type="ECO:0000256" key="3">
    <source>
        <dbReference type="SAM" id="Phobius"/>
    </source>
</evidence>
<dbReference type="Gene3D" id="2.40.40.10">
    <property type="entry name" value="RlpA-like domain"/>
    <property type="match status" value="1"/>
</dbReference>
<feature type="region of interest" description="Disordered" evidence="2">
    <location>
        <begin position="61"/>
        <end position="98"/>
    </location>
</feature>
<evidence type="ECO:0000256" key="1">
    <source>
        <dbReference type="ARBA" id="ARBA00022729"/>
    </source>
</evidence>
<reference evidence="6" key="1">
    <citation type="submission" date="2016-10" db="EMBL/GenBank/DDBJ databases">
        <authorList>
            <person name="Varghese N."/>
            <person name="Submissions S."/>
        </authorList>
    </citation>
    <scope>NUCLEOTIDE SEQUENCE [LARGE SCALE GENOMIC DNA]</scope>
    <source>
        <strain evidence="6">CGMCC 1.10369</strain>
    </source>
</reference>
<dbReference type="STRING" id="745820.SAMN04488053_12015"/>
<feature type="transmembrane region" description="Helical" evidence="3">
    <location>
        <begin position="16"/>
        <end position="35"/>
    </location>
</feature>
<dbReference type="InterPro" id="IPR010611">
    <property type="entry name" value="3D_dom"/>
</dbReference>
<keyword evidence="1" id="KW-0732">Signal</keyword>
<keyword evidence="6" id="KW-1185">Reference proteome</keyword>
<dbReference type="RefSeq" id="WP_090844558.1">
    <property type="nucleotide sequence ID" value="NZ_FNIL01000020.1"/>
</dbReference>
<dbReference type="InterPro" id="IPR059180">
    <property type="entry name" value="3D_YorM"/>
</dbReference>
<accession>A0A1H0KTP9</accession>
<keyword evidence="3" id="KW-1133">Transmembrane helix</keyword>
<feature type="domain" description="3D" evidence="4">
    <location>
        <begin position="134"/>
        <end position="193"/>
    </location>
</feature>
<evidence type="ECO:0000313" key="6">
    <source>
        <dbReference type="Proteomes" id="UP000198778"/>
    </source>
</evidence>
<dbReference type="OrthoDB" id="9798935at2"/>
<evidence type="ECO:0000313" key="5">
    <source>
        <dbReference type="EMBL" id="SDO59309.1"/>
    </source>
</evidence>
<dbReference type="PANTHER" id="PTHR39160">
    <property type="entry name" value="CELL WALL-BINDING PROTEIN YOCH"/>
    <property type="match status" value="1"/>
</dbReference>
<evidence type="ECO:0000259" key="4">
    <source>
        <dbReference type="Pfam" id="PF06725"/>
    </source>
</evidence>
<sequence>MFRRMKEAFAQRQKSFLVSSAGMVLVVGLLGVVVYDTAGNEDSTDDEPVLLVSLEDTGITSGENNALNGENAPEAAPVNTETADNTAEETNTEESPEAGEWESFTATAYTASCEGCSGVTRTGIDLEENPDANVVAVDPDVIPLGSTVEVRGHGEFLAADTGGAINGQKIDIFMPERENALSFGRQEVEVRVID</sequence>
<dbReference type="InterPro" id="IPR051933">
    <property type="entry name" value="Resuscitation_pf_RpfB"/>
</dbReference>
<dbReference type="SUPFAM" id="SSF50685">
    <property type="entry name" value="Barwin-like endoglucanases"/>
    <property type="match status" value="1"/>
</dbReference>
<keyword evidence="3" id="KW-0812">Transmembrane</keyword>
<protein>
    <submittedName>
        <fullName evidence="5">3D (Asp-Asp-Asp) domain-containing protein</fullName>
    </submittedName>
</protein>
<keyword evidence="3" id="KW-0472">Membrane</keyword>
<dbReference type="GO" id="GO:0009254">
    <property type="term" value="P:peptidoglycan turnover"/>
    <property type="evidence" value="ECO:0007669"/>
    <property type="project" value="InterPro"/>
</dbReference>
<dbReference type="GO" id="GO:0004553">
    <property type="term" value="F:hydrolase activity, hydrolyzing O-glycosyl compounds"/>
    <property type="evidence" value="ECO:0007669"/>
    <property type="project" value="InterPro"/>
</dbReference>
<dbReference type="InterPro" id="IPR036908">
    <property type="entry name" value="RlpA-like_sf"/>
</dbReference>
<proteinExistence type="predicted"/>
<dbReference type="GO" id="GO:0019867">
    <property type="term" value="C:outer membrane"/>
    <property type="evidence" value="ECO:0007669"/>
    <property type="project" value="InterPro"/>
</dbReference>
<organism evidence="5 6">
    <name type="scientific">Alkalicoccus daliensis</name>
    <dbReference type="NCBI Taxonomy" id="745820"/>
    <lineage>
        <taxon>Bacteria</taxon>
        <taxon>Bacillati</taxon>
        <taxon>Bacillota</taxon>
        <taxon>Bacilli</taxon>
        <taxon>Bacillales</taxon>
        <taxon>Bacillaceae</taxon>
        <taxon>Alkalicoccus</taxon>
    </lineage>
</organism>
<dbReference type="EMBL" id="FNIL01000020">
    <property type="protein sequence ID" value="SDO59309.1"/>
    <property type="molecule type" value="Genomic_DNA"/>
</dbReference>
<dbReference type="AlphaFoldDB" id="A0A1H0KTP9"/>
<dbReference type="CDD" id="cd14667">
    <property type="entry name" value="3D_containing_proteins"/>
    <property type="match status" value="1"/>
</dbReference>
<dbReference type="Proteomes" id="UP000198778">
    <property type="component" value="Unassembled WGS sequence"/>
</dbReference>
<feature type="compositionally biased region" description="Acidic residues" evidence="2">
    <location>
        <begin position="86"/>
        <end position="98"/>
    </location>
</feature>
<name>A0A1H0KTP9_9BACI</name>
<dbReference type="PANTHER" id="PTHR39160:SF4">
    <property type="entry name" value="RESUSCITATION-PROMOTING FACTOR RPFB"/>
    <property type="match status" value="1"/>
</dbReference>
<dbReference type="Pfam" id="PF06725">
    <property type="entry name" value="3D"/>
    <property type="match status" value="1"/>
</dbReference>
<gene>
    <name evidence="5" type="ORF">SAMN04488053_12015</name>
</gene>